<accession>A0A1F2WTG1</accession>
<dbReference type="Proteomes" id="UP000177876">
    <property type="component" value="Unassembled WGS sequence"/>
</dbReference>
<gene>
    <name evidence="2" type="ORF">A2Y75_02175</name>
</gene>
<sequence>MKKAGADKCGRTMQAYEGPVRGITTGVSHMVGSILGDVSDLVGSILHEMGPARAGKMKCPYCAERIRSEAIKCRYCGSDLINEPIKSE</sequence>
<dbReference type="AlphaFoldDB" id="A0A1F2WTG1"/>
<protein>
    <recommendedName>
        <fullName evidence="1">Putative zinc-ribbon domain-containing protein</fullName>
    </recommendedName>
</protein>
<dbReference type="InterPro" id="IPR059113">
    <property type="entry name" value="Znf_ribbon"/>
</dbReference>
<dbReference type="EMBL" id="MELK01000006">
    <property type="protein sequence ID" value="OFW60115.1"/>
    <property type="molecule type" value="Genomic_DNA"/>
</dbReference>
<name>A0A1F2WTG1_9ACTN</name>
<feature type="domain" description="Putative zinc-ribbon" evidence="1">
    <location>
        <begin position="57"/>
        <end position="80"/>
    </location>
</feature>
<reference evidence="2 3" key="1">
    <citation type="journal article" date="2016" name="Nat. Commun.">
        <title>Thousands of microbial genomes shed light on interconnected biogeochemical processes in an aquifer system.</title>
        <authorList>
            <person name="Anantharaman K."/>
            <person name="Brown C.T."/>
            <person name="Hug L.A."/>
            <person name="Sharon I."/>
            <person name="Castelle C.J."/>
            <person name="Probst A.J."/>
            <person name="Thomas B.C."/>
            <person name="Singh A."/>
            <person name="Wilkins M.J."/>
            <person name="Karaoz U."/>
            <person name="Brodie E.L."/>
            <person name="Williams K.H."/>
            <person name="Hubbard S.S."/>
            <person name="Banfield J.F."/>
        </authorList>
    </citation>
    <scope>NUCLEOTIDE SEQUENCE [LARGE SCALE GENOMIC DNA]</scope>
</reference>
<evidence type="ECO:0000313" key="2">
    <source>
        <dbReference type="EMBL" id="OFW60115.1"/>
    </source>
</evidence>
<evidence type="ECO:0000259" key="1">
    <source>
        <dbReference type="Pfam" id="PF13248"/>
    </source>
</evidence>
<organism evidence="2 3">
    <name type="scientific">Candidatus Solincola sediminis</name>
    <dbReference type="NCBI Taxonomy" id="1797199"/>
    <lineage>
        <taxon>Bacteria</taxon>
        <taxon>Bacillati</taxon>
        <taxon>Actinomycetota</taxon>
        <taxon>Candidatus Geothermincolia</taxon>
        <taxon>Candidatus Geothermincolales</taxon>
        <taxon>Candidatus Geothermincolaceae</taxon>
        <taxon>Candidatus Solincola</taxon>
    </lineage>
</organism>
<dbReference type="Pfam" id="PF13248">
    <property type="entry name" value="Zn_ribbon_3"/>
    <property type="match status" value="1"/>
</dbReference>
<evidence type="ECO:0000313" key="3">
    <source>
        <dbReference type="Proteomes" id="UP000177876"/>
    </source>
</evidence>
<comment type="caution">
    <text evidence="2">The sequence shown here is derived from an EMBL/GenBank/DDBJ whole genome shotgun (WGS) entry which is preliminary data.</text>
</comment>
<dbReference type="STRING" id="1797197.A2Y75_02175"/>
<proteinExistence type="predicted"/>